<name>A0ABZ2MAR8_9BACT</name>
<dbReference type="RefSeq" id="WP_394829225.1">
    <property type="nucleotide sequence ID" value="NZ_CP089984.1"/>
</dbReference>
<proteinExistence type="inferred from homology"/>
<dbReference type="Pfam" id="PF17482">
    <property type="entry name" value="Phage_sheath_1C"/>
    <property type="match status" value="1"/>
</dbReference>
<accession>A0ABZ2MAR8</accession>
<gene>
    <name evidence="3" type="ORF">LZC94_20630</name>
</gene>
<feature type="domain" description="Tail sheath protein C-terminal" evidence="2">
    <location>
        <begin position="493"/>
        <end position="597"/>
    </location>
</feature>
<protein>
    <recommendedName>
        <fullName evidence="2">Tail sheath protein C-terminal domain-containing protein</fullName>
    </recommendedName>
</protein>
<comment type="similarity">
    <text evidence="1">Belongs to the myoviridae tail sheath protein family.</text>
</comment>
<evidence type="ECO:0000313" key="3">
    <source>
        <dbReference type="EMBL" id="WXB19620.1"/>
    </source>
</evidence>
<dbReference type="InterPro" id="IPR020287">
    <property type="entry name" value="Tail_sheath_C"/>
</dbReference>
<organism evidence="3 4">
    <name type="scientific">Pendulispora albinea</name>
    <dbReference type="NCBI Taxonomy" id="2741071"/>
    <lineage>
        <taxon>Bacteria</taxon>
        <taxon>Pseudomonadati</taxon>
        <taxon>Myxococcota</taxon>
        <taxon>Myxococcia</taxon>
        <taxon>Myxococcales</taxon>
        <taxon>Sorangiineae</taxon>
        <taxon>Pendulisporaceae</taxon>
        <taxon>Pendulispora</taxon>
    </lineage>
</organism>
<dbReference type="Proteomes" id="UP001370348">
    <property type="component" value="Chromosome"/>
</dbReference>
<evidence type="ECO:0000259" key="2">
    <source>
        <dbReference type="Pfam" id="PF17482"/>
    </source>
</evidence>
<dbReference type="InterPro" id="IPR052042">
    <property type="entry name" value="Tail_sheath_structural"/>
</dbReference>
<keyword evidence="4" id="KW-1185">Reference proteome</keyword>
<dbReference type="PANTHER" id="PTHR35861">
    <property type="match status" value="1"/>
</dbReference>
<evidence type="ECO:0000313" key="4">
    <source>
        <dbReference type="Proteomes" id="UP001370348"/>
    </source>
</evidence>
<sequence length="604" mass="62581">MSVAVSYPGVYVQEIPSGVRTITPVATAIAAFLGRTATGPINQPVTLNSFGDFGRVFGGLGANFPVSYAVRDFFANGGGQAIVVRLYNYREGPPPGSTNPDGATRLTFPVNGSPPSGAGPLILQAASPGSWGTGLAVQLIPQTDGNAIIAAGLAPPGIPTTPTGSPPALDPRLFVVFDLAVYLPDPVTGTPTQVERIRNLTLSVPAFGTSDSPRRIDKVLGSIGAGSAVSSESAYLRVSATTAALLQSQSLTELPQFLVPPSTATNPPNAIFAPTALNSGAPADIGNDGNPLGANDYIPTNPNTRSGIFGLEDADLFNLLCIPPDTRGGDLPARVIPAAASYCVKRRALFIVDPPTAWNPPATGNNVANIVAGPPGGLAALGNFSGLDARNAAVFFPRLIQADPLNKGRLDTFPPCGAIAGIMASTDLTRGVFKAPAGVDASIGGVQGLAVAMTDAENGQINPLGVNALRTFPIIGTVVWGSRTLRGADALADDYKYIPVRRLALFIEESLFRGTKFAVFEPNAEPLWSQIRLNVGAFMQNLFRQGAFAGASPRDAYFVKCDGDTTTQNDINLGQVNVIVGFAPLKPAEFVIISIQQIAGQIAT</sequence>
<dbReference type="Gene3D" id="3.40.50.11780">
    <property type="match status" value="2"/>
</dbReference>
<reference evidence="3 4" key="1">
    <citation type="submission" date="2021-12" db="EMBL/GenBank/DDBJ databases">
        <title>Discovery of the Pendulisporaceae a myxobacterial family with distinct sporulation behavior and unique specialized metabolism.</title>
        <authorList>
            <person name="Garcia R."/>
            <person name="Popoff A."/>
            <person name="Bader C.D."/>
            <person name="Loehr J."/>
            <person name="Walesch S."/>
            <person name="Walt C."/>
            <person name="Boldt J."/>
            <person name="Bunk B."/>
            <person name="Haeckl F.J.F.P.J."/>
            <person name="Gunesch A.P."/>
            <person name="Birkelbach J."/>
            <person name="Nuebel U."/>
            <person name="Pietschmann T."/>
            <person name="Bach T."/>
            <person name="Mueller R."/>
        </authorList>
    </citation>
    <scope>NUCLEOTIDE SEQUENCE [LARGE SCALE GENOMIC DNA]</scope>
    <source>
        <strain evidence="3 4">MSr11954</strain>
    </source>
</reference>
<dbReference type="EMBL" id="CP089984">
    <property type="protein sequence ID" value="WXB19620.1"/>
    <property type="molecule type" value="Genomic_DNA"/>
</dbReference>
<evidence type="ECO:0000256" key="1">
    <source>
        <dbReference type="ARBA" id="ARBA00008005"/>
    </source>
</evidence>
<dbReference type="PANTHER" id="PTHR35861:SF1">
    <property type="entry name" value="PHAGE TAIL SHEATH PROTEIN"/>
    <property type="match status" value="1"/>
</dbReference>